<accession>A0A395LYB5</accession>
<gene>
    <name evidence="1" type="ORF">D0433_10550</name>
</gene>
<reference evidence="1 2" key="1">
    <citation type="journal article" date="2011" name="ISME J.">
        <title>Community ecology of hot spring cyanobacterial mats: predominant populations and their functional potential.</title>
        <authorList>
            <person name="Klatt C.G."/>
            <person name="Wood J.M."/>
            <person name="Rusch D.B."/>
            <person name="Bateson M.M."/>
            <person name="Hamamura N."/>
            <person name="Heidelberg J.F."/>
            <person name="Grossman A.R."/>
            <person name="Bhaya D."/>
            <person name="Cohan F.M."/>
            <person name="Kuhl M."/>
            <person name="Bryant D.A."/>
            <person name="Ward D.M."/>
        </authorList>
    </citation>
    <scope>NUCLEOTIDE SEQUENCE [LARGE SCALE GENOMIC DNA]</scope>
    <source>
        <strain evidence="1">OS</strain>
    </source>
</reference>
<sequence length="198" mass="23244">MAFTPEELALICDPTPFELKHAATQKLKALMERIRETYLRYVQPQHTLCPEQTDFSRGQIAKGENYEGYPYVMLDFPKFYGQGEIFTYRTMFWYGHYFIFSLILAGTHLQTYQQRLQTHLIRFAEEDFLVAKAELWDWRRTAFLSLRKASASELLPIMQLPFLKLAKVLEPSVLAHEEKILEEAQKFYCTTALLTAKN</sequence>
<name>A0A395LYB5_9BACT</name>
<evidence type="ECO:0000313" key="1">
    <source>
        <dbReference type="EMBL" id="RFM23533.1"/>
    </source>
</evidence>
<dbReference type="AlphaFoldDB" id="A0A395LYB5"/>
<dbReference type="Proteomes" id="UP000266389">
    <property type="component" value="Unassembled WGS sequence"/>
</dbReference>
<organism evidence="1 2">
    <name type="scientific">Candidatus Thermochlorobacter aerophilus</name>
    <dbReference type="NCBI Taxonomy" id="1868324"/>
    <lineage>
        <taxon>Bacteria</taxon>
        <taxon>Pseudomonadati</taxon>
        <taxon>Chlorobiota</taxon>
        <taxon>Chlorobiia</taxon>
        <taxon>Chlorobiales</taxon>
        <taxon>Candidatus Thermochlorobacteriaceae</taxon>
        <taxon>Candidatus Thermochlorobacter</taxon>
    </lineage>
</organism>
<dbReference type="EMBL" id="PHFL01000063">
    <property type="protein sequence ID" value="RFM23533.1"/>
    <property type="molecule type" value="Genomic_DNA"/>
</dbReference>
<proteinExistence type="predicted"/>
<protein>
    <submittedName>
        <fullName evidence="1">Uncharacterized protein</fullName>
    </submittedName>
</protein>
<comment type="caution">
    <text evidence="1">The sequence shown here is derived from an EMBL/GenBank/DDBJ whole genome shotgun (WGS) entry which is preliminary data.</text>
</comment>
<evidence type="ECO:0000313" key="2">
    <source>
        <dbReference type="Proteomes" id="UP000266389"/>
    </source>
</evidence>